<evidence type="ECO:0000313" key="2">
    <source>
        <dbReference type="EMBL" id="CAD6196184.1"/>
    </source>
</evidence>
<evidence type="ECO:0000256" key="1">
    <source>
        <dbReference type="SAM" id="MobiDB-lite"/>
    </source>
</evidence>
<evidence type="ECO:0008006" key="4">
    <source>
        <dbReference type="Google" id="ProtNLM"/>
    </source>
</evidence>
<dbReference type="Proteomes" id="UP000835052">
    <property type="component" value="Unassembled WGS sequence"/>
</dbReference>
<dbReference type="GO" id="GO:0016791">
    <property type="term" value="F:phosphatase activity"/>
    <property type="evidence" value="ECO:0007669"/>
    <property type="project" value="UniProtKB-ARBA"/>
</dbReference>
<protein>
    <recommendedName>
        <fullName evidence="4">Phosphoglycerate mutase family protein</fullName>
    </recommendedName>
</protein>
<dbReference type="EMBL" id="CAJGYM010000068">
    <property type="protein sequence ID" value="CAD6196184.1"/>
    <property type="molecule type" value="Genomic_DNA"/>
</dbReference>
<evidence type="ECO:0000313" key="3">
    <source>
        <dbReference type="Proteomes" id="UP000835052"/>
    </source>
</evidence>
<feature type="region of interest" description="Disordered" evidence="1">
    <location>
        <begin position="89"/>
        <end position="123"/>
    </location>
</feature>
<dbReference type="Gene3D" id="3.40.50.1240">
    <property type="entry name" value="Phosphoglycerate mutase-like"/>
    <property type="match status" value="1"/>
</dbReference>
<reference evidence="2" key="1">
    <citation type="submission" date="2020-10" db="EMBL/GenBank/DDBJ databases">
        <authorList>
            <person name="Kikuchi T."/>
        </authorList>
    </citation>
    <scope>NUCLEOTIDE SEQUENCE</scope>
    <source>
        <strain evidence="2">NKZ352</strain>
    </source>
</reference>
<proteinExistence type="predicted"/>
<comment type="caution">
    <text evidence="2">The sequence shown here is derived from an EMBL/GenBank/DDBJ whole genome shotgun (WGS) entry which is preliminary data.</text>
</comment>
<sequence>MSAPSKKRPHTWKGSLGFSNRGYCQFRSGYDARAFRARHVIRRDWKLSDMSALSFLSPFNSPLGTEELCGLPSSVHRVVVLVRHAEMQMPPSDKPSVSKRKGKTEKKLPSARSPVPQLSSPTAERAGALVTRQLIALPAKFKHIVCAPQLEAIQIAIAVNKSLIEKSEKSQVVVEQHLAEPSSGSHRFPNFKQLSKMEVISGQKLLHPGPEKVEEAVKRIETIFEKITARYSGNLVIFCGPNCLEILTEVITKKKTLRMQSKAFQAFVFYKKEKESAWERAEKP</sequence>
<dbReference type="InterPro" id="IPR029033">
    <property type="entry name" value="His_PPase_superfam"/>
</dbReference>
<name>A0A8S1HT05_9PELO</name>
<keyword evidence="3" id="KW-1185">Reference proteome</keyword>
<accession>A0A8S1HT05</accession>
<dbReference type="AlphaFoldDB" id="A0A8S1HT05"/>
<organism evidence="2 3">
    <name type="scientific">Caenorhabditis auriculariae</name>
    <dbReference type="NCBI Taxonomy" id="2777116"/>
    <lineage>
        <taxon>Eukaryota</taxon>
        <taxon>Metazoa</taxon>
        <taxon>Ecdysozoa</taxon>
        <taxon>Nematoda</taxon>
        <taxon>Chromadorea</taxon>
        <taxon>Rhabditida</taxon>
        <taxon>Rhabditina</taxon>
        <taxon>Rhabditomorpha</taxon>
        <taxon>Rhabditoidea</taxon>
        <taxon>Rhabditidae</taxon>
        <taxon>Peloderinae</taxon>
        <taxon>Caenorhabditis</taxon>
    </lineage>
</organism>
<gene>
    <name evidence="2" type="ORF">CAUJ_LOCUS12099</name>
</gene>